<keyword evidence="4" id="KW-0460">Magnesium</keyword>
<dbReference type="NCBIfam" id="TIGR01691">
    <property type="entry name" value="enolase-ppase"/>
    <property type="match status" value="1"/>
</dbReference>
<dbReference type="GO" id="GO:0000287">
    <property type="term" value="F:magnesium ion binding"/>
    <property type="evidence" value="ECO:0007669"/>
    <property type="project" value="UniProtKB-UniRule"/>
</dbReference>
<comment type="subunit">
    <text evidence="4">Monomer.</text>
</comment>
<dbReference type="PATRIC" id="fig|857265.3.peg.3434"/>
<dbReference type="CDD" id="cd01629">
    <property type="entry name" value="HAD_EP"/>
    <property type="match status" value="1"/>
</dbReference>
<dbReference type="OrthoDB" id="9797416at2"/>
<dbReference type="InterPro" id="IPR036412">
    <property type="entry name" value="HAD-like_sf"/>
</dbReference>
<comment type="caution">
    <text evidence="5">The sequence shown here is derived from an EMBL/GenBank/DDBJ whole genome shotgun (WGS) entry which is preliminary data.</text>
</comment>
<evidence type="ECO:0000313" key="5">
    <source>
        <dbReference type="EMBL" id="KPC50722.1"/>
    </source>
</evidence>
<dbReference type="SFLD" id="SFLDF00044">
    <property type="entry name" value="enolase-phosphatase"/>
    <property type="match status" value="1"/>
</dbReference>
<keyword evidence="1 4" id="KW-0028">Amino-acid biosynthesis</keyword>
<organism evidence="5 6">
    <name type="scientific">Amantichitinum ursilacus</name>
    <dbReference type="NCBI Taxonomy" id="857265"/>
    <lineage>
        <taxon>Bacteria</taxon>
        <taxon>Pseudomonadati</taxon>
        <taxon>Pseudomonadota</taxon>
        <taxon>Betaproteobacteria</taxon>
        <taxon>Neisseriales</taxon>
        <taxon>Chitinibacteraceae</taxon>
        <taxon>Amantichitinum</taxon>
    </lineage>
</organism>
<dbReference type="InterPro" id="IPR006439">
    <property type="entry name" value="HAD-SF_hydro_IA"/>
</dbReference>
<dbReference type="InterPro" id="IPR023214">
    <property type="entry name" value="HAD_sf"/>
</dbReference>
<comment type="function">
    <text evidence="4">Bifunctional enzyme that catalyzes the enolization of 2,3-diketo-5-methylthiopentyl-1-phosphate (DK-MTP-1-P) into the intermediate 2-hydroxy-3-keto-5-methylthiopentenyl-1-phosphate (HK-MTPenyl-1-P), which is then dephosphorylated to form the acireductone 1,2-dihydroxy-3-keto-5-methylthiopentene (DHK-MTPene).</text>
</comment>
<dbReference type="SFLD" id="SFLDG01133">
    <property type="entry name" value="C1.5.4:_Enolase-phosphatase_Li"/>
    <property type="match status" value="1"/>
</dbReference>
<dbReference type="AlphaFoldDB" id="A0A0N1JS54"/>
<dbReference type="SFLD" id="SFLDS00003">
    <property type="entry name" value="Haloacid_Dehalogenase"/>
    <property type="match status" value="1"/>
</dbReference>
<dbReference type="Gene3D" id="1.10.720.60">
    <property type="match status" value="1"/>
</dbReference>
<dbReference type="PANTHER" id="PTHR20371">
    <property type="entry name" value="ENOLASE-PHOSPHATASE E1"/>
    <property type="match status" value="1"/>
</dbReference>
<dbReference type="GO" id="GO:0019509">
    <property type="term" value="P:L-methionine salvage from methylthioadenosine"/>
    <property type="evidence" value="ECO:0007669"/>
    <property type="project" value="UniProtKB-UniRule"/>
</dbReference>
<dbReference type="PRINTS" id="PR00413">
    <property type="entry name" value="HADHALOGNASE"/>
</dbReference>
<dbReference type="STRING" id="857265.WG78_16750"/>
<keyword evidence="4" id="KW-0479">Metal-binding</keyword>
<dbReference type="PANTHER" id="PTHR20371:SF1">
    <property type="entry name" value="ENOLASE-PHOSPHATASE E1"/>
    <property type="match status" value="1"/>
</dbReference>
<comment type="catalytic activity">
    <reaction evidence="4">
        <text>5-methylsulfanyl-2,3-dioxopentyl phosphate + H2O = 1,2-dihydroxy-5-(methylsulfanyl)pent-1-en-3-one + phosphate</text>
        <dbReference type="Rhea" id="RHEA:21700"/>
        <dbReference type="ChEBI" id="CHEBI:15377"/>
        <dbReference type="ChEBI" id="CHEBI:43474"/>
        <dbReference type="ChEBI" id="CHEBI:49252"/>
        <dbReference type="ChEBI" id="CHEBI:58828"/>
        <dbReference type="EC" id="3.1.3.77"/>
    </reaction>
</comment>
<dbReference type="SFLD" id="SFLDG01129">
    <property type="entry name" value="C1.5:_HAD__Beta-PGM__Phosphata"/>
    <property type="match status" value="1"/>
</dbReference>
<accession>A0A0N1JS54</accession>
<dbReference type="Pfam" id="PF00702">
    <property type="entry name" value="Hydrolase"/>
    <property type="match status" value="1"/>
</dbReference>
<dbReference type="GO" id="GO:0043716">
    <property type="term" value="F:2-hydroxy-3-keto-5-methylthiopentenyl-1-phosphate phosphatase activity"/>
    <property type="evidence" value="ECO:0007669"/>
    <property type="project" value="UniProtKB-UniRule"/>
</dbReference>
<dbReference type="Gene3D" id="3.40.50.1000">
    <property type="entry name" value="HAD superfamily/HAD-like"/>
    <property type="match status" value="1"/>
</dbReference>
<protein>
    <recommendedName>
        <fullName evidence="4">Enolase-phosphatase E1</fullName>
        <ecNumber evidence="4">3.1.3.77</ecNumber>
    </recommendedName>
    <alternativeName>
        <fullName evidence="4">2,3-diketo-5-methylthio-1-phosphopentane phosphatase</fullName>
    </alternativeName>
</protein>
<keyword evidence="2 4" id="KW-0378">Hydrolase</keyword>
<comment type="pathway">
    <text evidence="4">Amino-acid biosynthesis; L-methionine biosynthesis via salvage pathway; L-methionine from S-methyl-5-thio-alpha-D-ribose 1-phosphate: step 4/6.</text>
</comment>
<comment type="cofactor">
    <cofactor evidence="4">
        <name>Mg(2+)</name>
        <dbReference type="ChEBI" id="CHEBI:18420"/>
    </cofactor>
    <text evidence="4">Binds 1 Mg(2+) ion per subunit.</text>
</comment>
<evidence type="ECO:0000256" key="3">
    <source>
        <dbReference type="ARBA" id="ARBA00023167"/>
    </source>
</evidence>
<proteinExistence type="inferred from homology"/>
<keyword evidence="3 4" id="KW-0486">Methionine biosynthesis</keyword>
<sequence>MANDTLPPLADIRAIVTDIEGTTTPIDFVRDTLFPYARPRLGSWLRTHADSAEARDIITQIERETARSHTLEQAIAQLEAWSDADRKILPLKVLQGLIWAAGYADGSLVAPVYADVPPALQNWQALGLTLAVYSSGSVPAQKLLFGHTDHGDLRGLFSHWFDTTSGGKLEATSYRQIAATLALPPSAVLFLSDHAGEVAAAQGAGWHALLLTRPDSPPPVAARPGQVALHRFDQIALAAAVA</sequence>
<evidence type="ECO:0000256" key="2">
    <source>
        <dbReference type="ARBA" id="ARBA00022801"/>
    </source>
</evidence>
<dbReference type="GO" id="GO:0043715">
    <property type="term" value="F:2,3-diketo-5-methylthiopentyl-1-phosphate enolase activity"/>
    <property type="evidence" value="ECO:0007669"/>
    <property type="project" value="UniProtKB-UniRule"/>
</dbReference>
<keyword evidence="6" id="KW-1185">Reference proteome</keyword>
<dbReference type="RefSeq" id="WP_053938959.1">
    <property type="nucleotide sequence ID" value="NZ_LAQT01000027.1"/>
</dbReference>
<dbReference type="GO" id="GO:0043874">
    <property type="term" value="F:acireductone synthase activity"/>
    <property type="evidence" value="ECO:0007669"/>
    <property type="project" value="UniProtKB-EC"/>
</dbReference>
<evidence type="ECO:0000256" key="4">
    <source>
        <dbReference type="HAMAP-Rule" id="MF_01681"/>
    </source>
</evidence>
<dbReference type="Proteomes" id="UP000037939">
    <property type="component" value="Unassembled WGS sequence"/>
</dbReference>
<dbReference type="UniPathway" id="UPA00904">
    <property type="reaction ID" value="UER00876"/>
</dbReference>
<dbReference type="EC" id="3.1.3.77" evidence="4"/>
<dbReference type="InterPro" id="IPR023943">
    <property type="entry name" value="Enolase-ppase_E1"/>
</dbReference>
<gene>
    <name evidence="4 5" type="primary">mtnC</name>
    <name evidence="5" type="ORF">WG78_16750</name>
</gene>
<comment type="similarity">
    <text evidence="4">Belongs to the HAD-like hydrolase superfamily. MasA/MtnC family.</text>
</comment>
<comment type="pathway">
    <text evidence="4">Amino-acid biosynthesis; L-methionine biosynthesis via salvage pathway; L-methionine from S-methyl-5-thio-alpha-D-ribose 1-phosphate: step 3/6.</text>
</comment>
<dbReference type="HAMAP" id="MF_01681">
    <property type="entry name" value="Salvage_MtnC"/>
    <property type="match status" value="1"/>
</dbReference>
<dbReference type="SUPFAM" id="SSF56784">
    <property type="entry name" value="HAD-like"/>
    <property type="match status" value="1"/>
</dbReference>
<reference evidence="5 6" key="1">
    <citation type="submission" date="2015-07" db="EMBL/GenBank/DDBJ databases">
        <title>Draft genome sequence of the Amantichitinum ursilacus IGB-41, a new chitin-degrading bacterium.</title>
        <authorList>
            <person name="Kirstahler P."/>
            <person name="Guenther M."/>
            <person name="Grumaz C."/>
            <person name="Rupp S."/>
            <person name="Zibek S."/>
            <person name="Sohn K."/>
        </authorList>
    </citation>
    <scope>NUCLEOTIDE SEQUENCE [LARGE SCALE GENOMIC DNA]</scope>
    <source>
        <strain evidence="5 6">IGB-41</strain>
    </source>
</reference>
<evidence type="ECO:0000313" key="6">
    <source>
        <dbReference type="Proteomes" id="UP000037939"/>
    </source>
</evidence>
<name>A0A0N1JS54_9NEIS</name>
<evidence type="ECO:0000256" key="1">
    <source>
        <dbReference type="ARBA" id="ARBA00022605"/>
    </source>
</evidence>
<dbReference type="EMBL" id="LAQT01000027">
    <property type="protein sequence ID" value="KPC50722.1"/>
    <property type="molecule type" value="Genomic_DNA"/>
</dbReference>